<evidence type="ECO:0000313" key="3">
    <source>
        <dbReference type="Proteomes" id="UP000760472"/>
    </source>
</evidence>
<name>A0ABS2WE26_9GAMM</name>
<gene>
    <name evidence="2" type="ORF">JW498_21180</name>
</gene>
<proteinExistence type="predicted"/>
<protein>
    <submittedName>
        <fullName evidence="2">Uncharacterized protein</fullName>
    </submittedName>
</protein>
<feature type="compositionally biased region" description="Polar residues" evidence="1">
    <location>
        <begin position="361"/>
        <end position="375"/>
    </location>
</feature>
<comment type="caution">
    <text evidence="2">The sequence shown here is derived from an EMBL/GenBank/DDBJ whole genome shotgun (WGS) entry which is preliminary data.</text>
</comment>
<dbReference type="RefSeq" id="WP_205214518.1">
    <property type="nucleotide sequence ID" value="NZ_JAFFZP010000069.1"/>
</dbReference>
<dbReference type="EMBL" id="JAFFZP010000069">
    <property type="protein sequence ID" value="MBN0989880.1"/>
    <property type="molecule type" value="Genomic_DNA"/>
</dbReference>
<accession>A0ABS2WE26</accession>
<keyword evidence="3" id="KW-1185">Reference proteome</keyword>
<organism evidence="2 3">
    <name type="scientific">Amphritea pacifica</name>
    <dbReference type="NCBI Taxonomy" id="2811233"/>
    <lineage>
        <taxon>Bacteria</taxon>
        <taxon>Pseudomonadati</taxon>
        <taxon>Pseudomonadota</taxon>
        <taxon>Gammaproteobacteria</taxon>
        <taxon>Oceanospirillales</taxon>
        <taxon>Oceanospirillaceae</taxon>
        <taxon>Amphritea</taxon>
    </lineage>
</organism>
<feature type="region of interest" description="Disordered" evidence="1">
    <location>
        <begin position="353"/>
        <end position="375"/>
    </location>
</feature>
<evidence type="ECO:0000256" key="1">
    <source>
        <dbReference type="SAM" id="MobiDB-lite"/>
    </source>
</evidence>
<reference evidence="2 3" key="1">
    <citation type="submission" date="2021-02" db="EMBL/GenBank/DDBJ databases">
        <title>A novel species of genus Amphritea isolated from a fishpond in China.</title>
        <authorList>
            <person name="Lu H."/>
        </authorList>
    </citation>
    <scope>NUCLEOTIDE SEQUENCE [LARGE SCALE GENOMIC DNA]</scope>
    <source>
        <strain evidence="2 3">RP18W</strain>
    </source>
</reference>
<sequence length="375" mass="38850">MALICCDLEYACPFIALKYTDPSGYFSLNPLKHLKRLHDAAWDLVKGGLKAIASVPILNAIAQAAACFYGGPAGCAAYASATTYAVTGDMGLAVKSGLVSLVSSYISVPGTEITIGNVLQQGVVGGIMAEVQGGEFRKGFASGAFSVATSGIAKWGKNLTDVSGRVLVQAGLSGTPSVLGGGKFANGAAGGVMSGYLAGDYDPSICGIDSNGKKIFYPNGYSFSKETNDKFNMMLADNNDWNWRGGVLGFTGGYTVTVFDVLVFGISGTGAIGTDGRTINTLNIDWGVGTPGQEVYVRGFVGVNNTIDDLTGTSLAGSISRSGKSLGYTLPTYENSEGDIDWRAPLLEAGFSSSRGGSSSLTAAQSTMVSQDRWY</sequence>
<dbReference type="Proteomes" id="UP000760472">
    <property type="component" value="Unassembled WGS sequence"/>
</dbReference>
<evidence type="ECO:0000313" key="2">
    <source>
        <dbReference type="EMBL" id="MBN0989880.1"/>
    </source>
</evidence>